<keyword evidence="2" id="KW-0472">Membrane</keyword>
<evidence type="ECO:0000313" key="4">
    <source>
        <dbReference type="Proteomes" id="UP000616779"/>
    </source>
</evidence>
<comment type="caution">
    <text evidence="3">The sequence shown here is derived from an EMBL/GenBank/DDBJ whole genome shotgun (WGS) entry which is preliminary data.</text>
</comment>
<keyword evidence="4" id="KW-1185">Reference proteome</keyword>
<organism evidence="3 4">
    <name type="scientific">Paenibacillus phytorum</name>
    <dbReference type="NCBI Taxonomy" id="2654977"/>
    <lineage>
        <taxon>Bacteria</taxon>
        <taxon>Bacillati</taxon>
        <taxon>Bacillota</taxon>
        <taxon>Bacilli</taxon>
        <taxon>Bacillales</taxon>
        <taxon>Paenibacillaceae</taxon>
        <taxon>Paenibacillus</taxon>
    </lineage>
</organism>
<keyword evidence="2" id="KW-0812">Transmembrane</keyword>
<accession>A0ABX1Y8A0</accession>
<evidence type="ECO:0000256" key="2">
    <source>
        <dbReference type="SAM" id="Phobius"/>
    </source>
</evidence>
<feature type="region of interest" description="Disordered" evidence="1">
    <location>
        <begin position="32"/>
        <end position="106"/>
    </location>
</feature>
<dbReference type="Proteomes" id="UP000616779">
    <property type="component" value="Unassembled WGS sequence"/>
</dbReference>
<keyword evidence="2" id="KW-1133">Transmembrane helix</keyword>
<gene>
    <name evidence="3" type="ORF">GC098_32690</name>
</gene>
<protein>
    <submittedName>
        <fullName evidence="3">Uncharacterized protein</fullName>
    </submittedName>
</protein>
<name>A0ABX1Y8A0_9BACL</name>
<reference evidence="3 4" key="1">
    <citation type="submission" date="2019-10" db="EMBL/GenBank/DDBJ databases">
        <title>Description of Paenibacillus terrestris sp. nov.</title>
        <authorList>
            <person name="Carlier A."/>
            <person name="Qi S."/>
        </authorList>
    </citation>
    <scope>NUCLEOTIDE SEQUENCE [LARGE SCALE GENOMIC DNA]</scope>
    <source>
        <strain evidence="3 4">LMG 31458</strain>
    </source>
</reference>
<dbReference type="EMBL" id="WHOA01000241">
    <property type="protein sequence ID" value="NOU76054.1"/>
    <property type="molecule type" value="Genomic_DNA"/>
</dbReference>
<dbReference type="RefSeq" id="WP_171648278.1">
    <property type="nucleotide sequence ID" value="NZ_WHOA01000241.1"/>
</dbReference>
<feature type="transmembrane region" description="Helical" evidence="2">
    <location>
        <begin position="6"/>
        <end position="25"/>
    </location>
</feature>
<sequence>MEQLIGILLKNWYLVIIAFAFFYQIRSKGRRANQETKARTGMPSFGDAPNGARRPLEAKKSDQKGFGSTLQSGREQDEYGRSNKAKAGSTKPNQKASPFSSSTQIINESSPVYADVISTPSPFPEQPSRDQLLQGIVWAEILGPPRSKKPYRR</sequence>
<evidence type="ECO:0000313" key="3">
    <source>
        <dbReference type="EMBL" id="NOU76054.1"/>
    </source>
</evidence>
<proteinExistence type="predicted"/>
<evidence type="ECO:0000256" key="1">
    <source>
        <dbReference type="SAM" id="MobiDB-lite"/>
    </source>
</evidence>
<feature type="compositionally biased region" description="Polar residues" evidence="1">
    <location>
        <begin position="90"/>
        <end position="106"/>
    </location>
</feature>
<feature type="compositionally biased region" description="Basic and acidic residues" evidence="1">
    <location>
        <begin position="54"/>
        <end position="63"/>
    </location>
</feature>